<accession>A0A3N2Q7S7</accession>
<evidence type="ECO:0000313" key="2">
    <source>
        <dbReference type="Proteomes" id="UP000272025"/>
    </source>
</evidence>
<dbReference type="AlphaFoldDB" id="A0A3N2Q7S7"/>
<dbReference type="RefSeq" id="XP_028470491.1">
    <property type="nucleotide sequence ID" value="XM_028613764.1"/>
</dbReference>
<proteinExistence type="predicted"/>
<dbReference type="GeneID" id="39582242"/>
<reference evidence="1 2" key="1">
    <citation type="journal article" date="2018" name="Mol. Ecol.">
        <title>The obligate alkalophilic soda-lake fungus Sodiomyces alkalinus has shifted to a protein diet.</title>
        <authorList>
            <person name="Grum-Grzhimaylo A.A."/>
            <person name="Falkoski D.L."/>
            <person name="van den Heuvel J."/>
            <person name="Valero-Jimenez C.A."/>
            <person name="Min B."/>
            <person name="Choi I.G."/>
            <person name="Lipzen A."/>
            <person name="Daum C.G."/>
            <person name="Aanen D.K."/>
            <person name="Tsang A."/>
            <person name="Henrissat B."/>
            <person name="Bilanenko E.N."/>
            <person name="de Vries R.P."/>
            <person name="van Kan J.A.L."/>
            <person name="Grigoriev I.V."/>
            <person name="Debets A.J.M."/>
        </authorList>
    </citation>
    <scope>NUCLEOTIDE SEQUENCE [LARGE SCALE GENOMIC DNA]</scope>
    <source>
        <strain evidence="1 2">F11</strain>
    </source>
</reference>
<keyword evidence="2" id="KW-1185">Reference proteome</keyword>
<dbReference type="Proteomes" id="UP000272025">
    <property type="component" value="Unassembled WGS sequence"/>
</dbReference>
<evidence type="ECO:0000313" key="1">
    <source>
        <dbReference type="EMBL" id="ROT42685.1"/>
    </source>
</evidence>
<sequence length="255" mass="28244">MRHSLGCKIPYPKAPAGLSYAAPRFDIGNSICDSMGNMFSKSTIEPMLQSLWKLAASSYGLSKSGSSPVLTIPQLLSTGHNDITAGSHAVSHSSCRAPLPKRPVRSIPTAALWSSRLLPFLSTPDMPWPAIYETSMFTFRKLHHMAYIYLSGTLLMLRNTSLTKHPPYQGHEMTRDRELTDRCFEMATRTKPAVGIRFEAQGGFVTSGPQPRRWSQWLPSHAHVLLTTYAIDDRHNYLRLIDITGPGFGTLGTAL</sequence>
<organism evidence="1 2">
    <name type="scientific">Sodiomyces alkalinus (strain CBS 110278 / VKM F-3762 / F11)</name>
    <name type="common">Alkaliphilic filamentous fungus</name>
    <dbReference type="NCBI Taxonomy" id="1314773"/>
    <lineage>
        <taxon>Eukaryota</taxon>
        <taxon>Fungi</taxon>
        <taxon>Dikarya</taxon>
        <taxon>Ascomycota</taxon>
        <taxon>Pezizomycotina</taxon>
        <taxon>Sordariomycetes</taxon>
        <taxon>Hypocreomycetidae</taxon>
        <taxon>Glomerellales</taxon>
        <taxon>Plectosphaerellaceae</taxon>
        <taxon>Sodiomyces</taxon>
    </lineage>
</organism>
<gene>
    <name evidence="1" type="ORF">SODALDRAFT_354852</name>
</gene>
<dbReference type="EMBL" id="ML119051">
    <property type="protein sequence ID" value="ROT42685.1"/>
    <property type="molecule type" value="Genomic_DNA"/>
</dbReference>
<protein>
    <submittedName>
        <fullName evidence="1">Uncharacterized protein</fullName>
    </submittedName>
</protein>
<name>A0A3N2Q7S7_SODAK</name>